<keyword evidence="2" id="KW-0472">Membrane</keyword>
<organismHost>
    <name type="scientific">Capra hircus</name>
    <name type="common">Goat</name>
    <dbReference type="NCBI Taxonomy" id="9925"/>
</organismHost>
<keyword evidence="2" id="KW-1133">Transmembrane helix</keyword>
<feature type="compositionally biased region" description="Low complexity" evidence="1">
    <location>
        <begin position="30"/>
        <end position="85"/>
    </location>
</feature>
<accession>A0A0R8IEB8</accession>
<reference evidence="3 4" key="1">
    <citation type="journal article" date="2015" name="Front. Microbiol.">
        <title>Genome analysis of orf virus isolates from goats in the Fujian Province of southern China.</title>
        <authorList>
            <person name="Chi X."/>
            <person name="Zeng X."/>
            <person name="Li W."/>
            <person name="Hao W."/>
            <person name="Li M."/>
            <person name="Huang X."/>
            <person name="Huang Y."/>
            <person name="Rock D.L."/>
            <person name="Luo S."/>
            <person name="Wang S."/>
        </authorList>
    </citation>
    <scope>NUCLEOTIDE SEQUENCE [LARGE SCALE GENOMIC DNA]</scope>
    <source>
        <strain evidence="3">SJ1</strain>
    </source>
</reference>
<organismHost>
    <name type="scientific">Homo sapiens</name>
    <name type="common">Human</name>
    <dbReference type="NCBI Taxonomy" id="9606"/>
</organismHost>
<evidence type="ECO:0000256" key="1">
    <source>
        <dbReference type="SAM" id="MobiDB-lite"/>
    </source>
</evidence>
<organismHost>
    <name type="scientific">Ovis aries</name>
    <name type="common">Sheep</name>
    <dbReference type="NCBI Taxonomy" id="9940"/>
</organismHost>
<feature type="region of interest" description="Disordered" evidence="1">
    <location>
        <begin position="18"/>
        <end position="85"/>
    </location>
</feature>
<protein>
    <submittedName>
        <fullName evidence="3">Uncharacterized protein</fullName>
    </submittedName>
</protein>
<feature type="compositionally biased region" description="Polar residues" evidence="1">
    <location>
        <begin position="20"/>
        <end position="29"/>
    </location>
</feature>
<dbReference type="Proteomes" id="UP000143616">
    <property type="component" value="Segment"/>
</dbReference>
<evidence type="ECO:0000256" key="2">
    <source>
        <dbReference type="SAM" id="Phobius"/>
    </source>
</evidence>
<name>A0A0R8IEB8_ORFV</name>
<feature type="transmembrane region" description="Helical" evidence="2">
    <location>
        <begin position="115"/>
        <end position="140"/>
    </location>
</feature>
<dbReference type="EMBL" id="KP010356">
    <property type="protein sequence ID" value="AKU76995.1"/>
    <property type="molecule type" value="Genomic_DNA"/>
</dbReference>
<evidence type="ECO:0000313" key="3">
    <source>
        <dbReference type="EMBL" id="AKU76995.1"/>
    </source>
</evidence>
<sequence length="192" mass="20066">MRLILALVACLLAAPMPLSGRSTSTPNLQSALGSTSSEPSSEDAAASSTTTSTLTSSTSVDTTTTSGATTSTRSTSAASVSSSTPATTEASTALTTLLTPTTVKVTNGKENKASAYLAVPVMFMTMTTLAMVVVVVVLMYKQGLCNCFCKMFPCCKELKDYLDEEESAGLYDAVTWSHSNPGFRLVTRTDPR</sequence>
<proteinExistence type="predicted"/>
<evidence type="ECO:0000313" key="4">
    <source>
        <dbReference type="Proteomes" id="UP000143616"/>
    </source>
</evidence>
<gene>
    <name evidence="3" type="primary">ORFV120</name>
</gene>
<organism evidence="3 4">
    <name type="scientific">Orf virus</name>
    <name type="common">ORFV</name>
    <dbReference type="NCBI Taxonomy" id="10258"/>
    <lineage>
        <taxon>Viruses</taxon>
        <taxon>Varidnaviria</taxon>
        <taxon>Bamfordvirae</taxon>
        <taxon>Nucleocytoviricota</taxon>
        <taxon>Pokkesviricetes</taxon>
        <taxon>Chitovirales</taxon>
        <taxon>Poxviridae</taxon>
        <taxon>Chordopoxvirinae</taxon>
        <taxon>Parapoxvirus</taxon>
        <taxon>Parapoxvirus orf</taxon>
    </lineage>
</organism>
<keyword evidence="2" id="KW-0812">Transmembrane</keyword>